<evidence type="ECO:0000313" key="3">
    <source>
        <dbReference type="Proteomes" id="UP000237481"/>
    </source>
</evidence>
<organism evidence="2 3">
    <name type="scientific">Tolypocladium paradoxum</name>
    <dbReference type="NCBI Taxonomy" id="94208"/>
    <lineage>
        <taxon>Eukaryota</taxon>
        <taxon>Fungi</taxon>
        <taxon>Dikarya</taxon>
        <taxon>Ascomycota</taxon>
        <taxon>Pezizomycotina</taxon>
        <taxon>Sordariomycetes</taxon>
        <taxon>Hypocreomycetidae</taxon>
        <taxon>Hypocreales</taxon>
        <taxon>Ophiocordycipitaceae</taxon>
        <taxon>Tolypocladium</taxon>
    </lineage>
</organism>
<evidence type="ECO:0008006" key="4">
    <source>
        <dbReference type="Google" id="ProtNLM"/>
    </source>
</evidence>
<sequence>MLPPVDDQVLHDNPDFANLYSTLTNVVLNPDGSSQHDSGSKQRDAVQQGRRSHSPMQELNKHRLRTARHHLLERAIATASPQESKPTIPRSLSQPGQRRREPSATELPEPLLDLLLILPPLLEAGRSLSPDSAALLLSSPPLSELESLLPDLAALVSSNLHSSALSLARLSHPTTNASYLHRHIISLPTDHSALLESFSTAQKSLTAVRLRTLALLTDLLHSYTQSLTHLVRSLEAKHGVVARSLELRASDVSLQAQRTERDVSNALCSRRKEVYSPQAVAALQNYAAHLKDAKVRAAERLHSLQAELGEYGVGVDGGEGKEKVMREMARVYREMGKLMEDVKKDLDRLQDG</sequence>
<feature type="compositionally biased region" description="Polar residues" evidence="1">
    <location>
        <begin position="27"/>
        <end position="37"/>
    </location>
</feature>
<evidence type="ECO:0000256" key="1">
    <source>
        <dbReference type="SAM" id="MobiDB-lite"/>
    </source>
</evidence>
<dbReference type="STRING" id="94208.A0A2S4KXW0"/>
<dbReference type="Proteomes" id="UP000237481">
    <property type="component" value="Unassembled WGS sequence"/>
</dbReference>
<evidence type="ECO:0000313" key="2">
    <source>
        <dbReference type="EMBL" id="POR35015.1"/>
    </source>
</evidence>
<dbReference type="OrthoDB" id="66964at2759"/>
<accession>A0A2S4KXW0</accession>
<comment type="caution">
    <text evidence="2">The sequence shown here is derived from an EMBL/GenBank/DDBJ whole genome shotgun (WGS) entry which is preliminary data.</text>
</comment>
<proteinExistence type="predicted"/>
<feature type="region of interest" description="Disordered" evidence="1">
    <location>
        <begin position="27"/>
        <end position="61"/>
    </location>
</feature>
<feature type="region of interest" description="Disordered" evidence="1">
    <location>
        <begin position="76"/>
        <end position="106"/>
    </location>
</feature>
<protein>
    <recommendedName>
        <fullName evidence="4">HAUS augmin-like complex subunit 4</fullName>
    </recommendedName>
</protein>
<name>A0A2S4KXW0_9HYPO</name>
<feature type="compositionally biased region" description="Polar residues" evidence="1">
    <location>
        <begin position="79"/>
        <end position="96"/>
    </location>
</feature>
<keyword evidence="3" id="KW-1185">Reference proteome</keyword>
<dbReference type="AlphaFoldDB" id="A0A2S4KXW0"/>
<dbReference type="EMBL" id="PKSG01000475">
    <property type="protein sequence ID" value="POR35015.1"/>
    <property type="molecule type" value="Genomic_DNA"/>
</dbReference>
<reference evidence="2 3" key="1">
    <citation type="submission" date="2018-01" db="EMBL/GenBank/DDBJ databases">
        <title>Harnessing the power of phylogenomics to disentangle the directionality and signatures of interkingdom host jumping in the parasitic fungal genus Tolypocladium.</title>
        <authorList>
            <person name="Quandt C.A."/>
            <person name="Patterson W."/>
            <person name="Spatafora J.W."/>
        </authorList>
    </citation>
    <scope>NUCLEOTIDE SEQUENCE [LARGE SCALE GENOMIC DNA]</scope>
    <source>
        <strain evidence="2 3">NRBC 100945</strain>
    </source>
</reference>
<gene>
    <name evidence="2" type="ORF">TPAR_04809</name>
</gene>